<evidence type="ECO:0000256" key="2">
    <source>
        <dbReference type="SAM" id="MobiDB-lite"/>
    </source>
</evidence>
<dbReference type="EMBL" id="JABCKV010000007">
    <property type="protein sequence ID" value="KAG5647698.1"/>
    <property type="molecule type" value="Genomic_DNA"/>
</dbReference>
<feature type="coiled-coil region" evidence="1">
    <location>
        <begin position="521"/>
        <end position="570"/>
    </location>
</feature>
<feature type="compositionally biased region" description="Polar residues" evidence="2">
    <location>
        <begin position="1660"/>
        <end position="1680"/>
    </location>
</feature>
<keyword evidence="1" id="KW-0175">Coiled coil</keyword>
<evidence type="ECO:0000313" key="3">
    <source>
        <dbReference type="EMBL" id="KAG5647698.1"/>
    </source>
</evidence>
<feature type="coiled-coil region" evidence="1">
    <location>
        <begin position="197"/>
        <end position="419"/>
    </location>
</feature>
<protein>
    <submittedName>
        <fullName evidence="3">Uncharacterized protein</fullName>
    </submittedName>
</protein>
<comment type="caution">
    <text evidence="3">The sequence shown here is derived from an EMBL/GenBank/DDBJ whole genome shotgun (WGS) entry which is preliminary data.</text>
</comment>
<feature type="coiled-coil region" evidence="1">
    <location>
        <begin position="29"/>
        <end position="56"/>
    </location>
</feature>
<feature type="coiled-coil region" evidence="1">
    <location>
        <begin position="1039"/>
        <end position="1174"/>
    </location>
</feature>
<dbReference type="Proteomes" id="UP000775547">
    <property type="component" value="Unassembled WGS sequence"/>
</dbReference>
<gene>
    <name evidence="3" type="ORF">DXG03_008421</name>
</gene>
<feature type="region of interest" description="Disordered" evidence="2">
    <location>
        <begin position="1459"/>
        <end position="1714"/>
    </location>
</feature>
<feature type="compositionally biased region" description="Basic residues" evidence="2">
    <location>
        <begin position="176"/>
        <end position="187"/>
    </location>
</feature>
<proteinExistence type="predicted"/>
<evidence type="ECO:0000313" key="4">
    <source>
        <dbReference type="Proteomes" id="UP000775547"/>
    </source>
</evidence>
<dbReference type="PANTHER" id="PTHR44281">
    <property type="entry name" value="SPINDLE ASSEMBLY ABNORMAL PROTEIN 6 HOMOLOG"/>
    <property type="match status" value="1"/>
</dbReference>
<feature type="coiled-coil region" evidence="1">
    <location>
        <begin position="961"/>
        <end position="1002"/>
    </location>
</feature>
<dbReference type="OrthoDB" id="10255344at2759"/>
<feature type="region of interest" description="Disordered" evidence="2">
    <location>
        <begin position="167"/>
        <end position="196"/>
    </location>
</feature>
<evidence type="ECO:0000256" key="1">
    <source>
        <dbReference type="SAM" id="Coils"/>
    </source>
</evidence>
<feature type="compositionally biased region" description="Low complexity" evidence="2">
    <location>
        <begin position="1574"/>
        <end position="1583"/>
    </location>
</feature>
<feature type="compositionally biased region" description="Polar residues" evidence="2">
    <location>
        <begin position="1632"/>
        <end position="1642"/>
    </location>
</feature>
<feature type="coiled-coil region" evidence="1">
    <location>
        <begin position="612"/>
        <end position="771"/>
    </location>
</feature>
<accession>A0A9P7KEM1</accession>
<feature type="region of interest" description="Disordered" evidence="2">
    <location>
        <begin position="88"/>
        <end position="107"/>
    </location>
</feature>
<feature type="coiled-coil region" evidence="1">
    <location>
        <begin position="810"/>
        <end position="872"/>
    </location>
</feature>
<dbReference type="PANTHER" id="PTHR44281:SF2">
    <property type="entry name" value="SPINDLE ASSEMBLY ABNORMAL PROTEIN 6 HOMOLOG"/>
    <property type="match status" value="1"/>
</dbReference>
<keyword evidence="4" id="KW-1185">Reference proteome</keyword>
<feature type="compositionally biased region" description="Polar residues" evidence="2">
    <location>
        <begin position="1485"/>
        <end position="1502"/>
    </location>
</feature>
<sequence>MSTWNLGANDVSEQEQAFKDKLASKDGHISALQSKLMKQEQELHELKDAYDEKLRKVRAHSCSINELTNPSWKKLSDETSRALKLESELHSRSDSLRNEKIGAQNTSQALTAAKQTIKEKEAEARQLEASLDSLSHLSDTHKARADRLQQEKTTLETRVRELQTVIPQPSLPPRTPGHRRTATRSRSRSPSPSRCTITALEKELANLRSALSQKEVDVDQANAKASHAQEEAIRLGNEKTALEKKLTRQLAEVKESLQEKEEELRDMQGMMGDGGRERELEQRIEEDEAKILALEHSFRADEAKLRREVTALTGKLKEKSRRVVEAEERHIELIREKEEALDEFENARRQISTLTETLRLKEAEISRSDTVEATSYSNEDRMEIDDDAAANVQRLLNAIERLRLERDQLRTSFDFLQNESKFEIEALNARLVAASDATTTDYSAETIDQLRTEVAALSSRLTATAAHEAATILAKETEIRQLGLAITASALVIQHLQCDVDLLEQRDIDTHSAFTELESRLVATQRNLADVETSYKDLQASRSLDASSAHAELERQLTAAQQSLVEAETNLSEFAALEKRNVDLGSAHTDLERQFVASQESLAGEENKVKDTQALELQIADARSGHEELQRQLVAAQHSLTEAETKLQDMEALKVDADSARIQLQDQLAASRNLSELEVKLKDLEDKLDITVRCLQTTTSERDNLLSQLADRDSDLEQASQDHAYFKQQLANVEAERNSLTLQLAHIDSELKTAQNELKAAEARYSDLQFHQMDAMKPTEATRRLQAELHDERERVKRRDGHIAMRLHDIQRLETNIRLQEDRLAEMAEEVELVNAAKEAMVDDCADARDARDRALERLESMELELETRLEEGNCAIEALVHVVLKTVASARDRIRIESQGARSAKEAFSRLKVEHEKLLRVVQDKEALRESVEETGEAFRQSTVALAVSQVGLRKALAYIRETVEEKDILQREIQSQQNDLDRESTERENIASQLNTLEHQASAAALDFANRTTEFEKQIQCLQRTISESDVTHRVAVEELIRSKEHLKSTLDQTQKSLVESTSNDGMARLREQHTLELNETRAQLSESQRSLADLRSSHAATMQELETSLANALEVKQELEVQMVNTSESLQQSVLQLQEAEQKRDALSQDVSRFQKELDGALSQVRELEVNWDNQQSSLDRASKDLMAAKERQDGALAKATEEHTSIQQRLKGELADLQTKLDDKSRMLDDAVQESTRLTRLLEEEVSNLAADKEGFEKELSDLDMQRHQAETALEELRQSMEATQTGLDQSNQELDTVQQEKSSLQESITAFEAEIQRSASLCRFLESQVKDSEAKVNSVMEELEQTRAELARSEKAAKAAEMNFTLQGAQHKREMSDLNRQITALRSQPNLQNVLAELEERNNEMEELLRNKCAEIEENDDRALEMLKENKKLNTKVESLTRKVQNLQTKLTAAKASIQAPPPVPTPSSFSAPDLIPGPSSGSKNPTSRPRSTTLINAPSTSAAPPVPPLPTNISAAPFHAPPPASRTPTHRAVSGPSSLPRPKTPERKSFQPPPAVFKARTPERRTVSSPPEASSSSITIGKKRRAPDDFEGCESLPPQGFTADSLPSREMSEDTSNTPRVRRVLNSFQSGFTPVRNQGRPMMSMPSPKRLMMGSNSASPVILDVTNSPRGQSAKSKRSWLGKIRGASSSQSSSRPMDGRPRFDRETS</sequence>
<reference evidence="3" key="2">
    <citation type="submission" date="2021-10" db="EMBL/GenBank/DDBJ databases">
        <title>Phylogenomics reveals ancestral predisposition of the termite-cultivated fungus Termitomyces towards a domesticated lifestyle.</title>
        <authorList>
            <person name="Auxier B."/>
            <person name="Grum-Grzhimaylo A."/>
            <person name="Cardenas M.E."/>
            <person name="Lodge J.D."/>
            <person name="Laessoe T."/>
            <person name="Pedersen O."/>
            <person name="Smith M.E."/>
            <person name="Kuyper T.W."/>
            <person name="Franco-Molano E.A."/>
            <person name="Baroni T.J."/>
            <person name="Aanen D.K."/>
        </authorList>
    </citation>
    <scope>NUCLEOTIDE SEQUENCE</scope>
    <source>
        <strain evidence="3">AP01</strain>
        <tissue evidence="3">Mycelium</tissue>
    </source>
</reference>
<organism evidence="3 4">
    <name type="scientific">Asterophora parasitica</name>
    <dbReference type="NCBI Taxonomy" id="117018"/>
    <lineage>
        <taxon>Eukaryota</taxon>
        <taxon>Fungi</taxon>
        <taxon>Dikarya</taxon>
        <taxon>Basidiomycota</taxon>
        <taxon>Agaricomycotina</taxon>
        <taxon>Agaricomycetes</taxon>
        <taxon>Agaricomycetidae</taxon>
        <taxon>Agaricales</taxon>
        <taxon>Tricholomatineae</taxon>
        <taxon>Lyophyllaceae</taxon>
        <taxon>Asterophora</taxon>
    </lineage>
</organism>
<name>A0A9P7KEM1_9AGAR</name>
<feature type="compositionally biased region" description="Basic and acidic residues" evidence="2">
    <location>
        <begin position="1703"/>
        <end position="1714"/>
    </location>
</feature>
<feature type="compositionally biased region" description="Basic and acidic residues" evidence="2">
    <location>
        <begin position="88"/>
        <end position="100"/>
    </location>
</feature>
<reference evidence="3" key="1">
    <citation type="submission" date="2020-07" db="EMBL/GenBank/DDBJ databases">
        <authorList>
            <person name="Nieuwenhuis M."/>
            <person name="Van De Peppel L.J.J."/>
        </authorList>
    </citation>
    <scope>NUCLEOTIDE SEQUENCE</scope>
    <source>
        <strain evidence="3">AP01</strain>
        <tissue evidence="3">Mycelium</tissue>
    </source>
</reference>